<proteinExistence type="predicted"/>
<dbReference type="AlphaFoldDB" id="A0A645EXU4"/>
<name>A0A645EXU4_9ZZZZ</name>
<dbReference type="EMBL" id="VSSQ01052661">
    <property type="protein sequence ID" value="MPN06727.1"/>
    <property type="molecule type" value="Genomic_DNA"/>
</dbReference>
<evidence type="ECO:0000313" key="1">
    <source>
        <dbReference type="EMBL" id="MPN06727.1"/>
    </source>
</evidence>
<accession>A0A645EXU4</accession>
<sequence>MLFAETEDVFFADQRLASRIDIHIGAELFALLDDAVKGIIVHGQLIAVLCRPAACAVKVTGRSRIHQDGPRDVAPIFQFVFFLAFRSDGGGIDHQILENFLSDTRIKIGPHAFDQFIPVALRILDDGAEGITLSFYDTVFIKLLHPVQHFGDVFIRILIQIREHSLKTEGFQIFSHAHSSHDILPPYYIRFNEK</sequence>
<comment type="caution">
    <text evidence="1">The sequence shown here is derived from an EMBL/GenBank/DDBJ whole genome shotgun (WGS) entry which is preliminary data.</text>
</comment>
<organism evidence="1">
    <name type="scientific">bioreactor metagenome</name>
    <dbReference type="NCBI Taxonomy" id="1076179"/>
    <lineage>
        <taxon>unclassified sequences</taxon>
        <taxon>metagenomes</taxon>
        <taxon>ecological metagenomes</taxon>
    </lineage>
</organism>
<gene>
    <name evidence="1" type="ORF">SDC9_153983</name>
</gene>
<reference evidence="1" key="1">
    <citation type="submission" date="2019-08" db="EMBL/GenBank/DDBJ databases">
        <authorList>
            <person name="Kucharzyk K."/>
            <person name="Murdoch R.W."/>
            <person name="Higgins S."/>
            <person name="Loffler F."/>
        </authorList>
    </citation>
    <scope>NUCLEOTIDE SEQUENCE</scope>
</reference>
<protein>
    <submittedName>
        <fullName evidence="1">Uncharacterized protein</fullName>
    </submittedName>
</protein>